<evidence type="ECO:0000313" key="2">
    <source>
        <dbReference type="Proteomes" id="UP000249696"/>
    </source>
</evidence>
<name>A0A327R558_9FLAO</name>
<keyword evidence="2" id="KW-1185">Reference proteome</keyword>
<dbReference type="Proteomes" id="UP000249696">
    <property type="component" value="Unassembled WGS sequence"/>
</dbReference>
<dbReference type="InterPro" id="IPR006121">
    <property type="entry name" value="HMA_dom"/>
</dbReference>
<comment type="caution">
    <text evidence="1">The sequence shown here is derived from an EMBL/GenBank/DDBJ whole genome shotgun (WGS) entry which is preliminary data.</text>
</comment>
<dbReference type="SUPFAM" id="SSF55008">
    <property type="entry name" value="HMA, heavy metal-associated domain"/>
    <property type="match status" value="1"/>
</dbReference>
<evidence type="ECO:0008006" key="3">
    <source>
        <dbReference type="Google" id="ProtNLM"/>
    </source>
</evidence>
<protein>
    <recommendedName>
        <fullName evidence="3">Copper chaperone CopZ</fullName>
    </recommendedName>
</protein>
<sequence>MSIISENVIPGNHGKVFGTNAKEANDLRRIEENLLKIEGVKNVIFNDDFPVEFTVHTTKMVEIKEIEKMVKGLGFHAIPKGLFAL</sequence>
<gene>
    <name evidence="1" type="ORF">LV92_03275</name>
</gene>
<dbReference type="OrthoDB" id="982897at2"/>
<dbReference type="EMBL" id="QLLN01000006">
    <property type="protein sequence ID" value="RAJ09057.1"/>
    <property type="molecule type" value="Genomic_DNA"/>
</dbReference>
<dbReference type="CDD" id="cd00371">
    <property type="entry name" value="HMA"/>
    <property type="match status" value="1"/>
</dbReference>
<dbReference type="InterPro" id="IPR036163">
    <property type="entry name" value="HMA_dom_sf"/>
</dbReference>
<dbReference type="RefSeq" id="WP_111624649.1">
    <property type="nucleotide sequence ID" value="NZ_QLLN01000006.1"/>
</dbReference>
<dbReference type="AlphaFoldDB" id="A0A327R558"/>
<organism evidence="1 2">
    <name type="scientific">Arenibacter echinorum</name>
    <dbReference type="NCBI Taxonomy" id="440515"/>
    <lineage>
        <taxon>Bacteria</taxon>
        <taxon>Pseudomonadati</taxon>
        <taxon>Bacteroidota</taxon>
        <taxon>Flavobacteriia</taxon>
        <taxon>Flavobacteriales</taxon>
        <taxon>Flavobacteriaceae</taxon>
        <taxon>Arenibacter</taxon>
    </lineage>
</organism>
<dbReference type="GO" id="GO:0046872">
    <property type="term" value="F:metal ion binding"/>
    <property type="evidence" value="ECO:0007669"/>
    <property type="project" value="InterPro"/>
</dbReference>
<proteinExistence type="predicted"/>
<accession>A0A327R558</accession>
<evidence type="ECO:0000313" key="1">
    <source>
        <dbReference type="EMBL" id="RAJ09057.1"/>
    </source>
</evidence>
<reference evidence="1 2" key="1">
    <citation type="submission" date="2018-06" db="EMBL/GenBank/DDBJ databases">
        <title>Genomic Encyclopedia of Archaeal and Bacterial Type Strains, Phase II (KMG-II): from individual species to whole genera.</title>
        <authorList>
            <person name="Goeker M."/>
        </authorList>
    </citation>
    <scope>NUCLEOTIDE SEQUENCE [LARGE SCALE GENOMIC DNA]</scope>
    <source>
        <strain evidence="1 2">DSM 23522</strain>
    </source>
</reference>